<evidence type="ECO:0000256" key="3">
    <source>
        <dbReference type="ARBA" id="ARBA00022737"/>
    </source>
</evidence>
<dbReference type="InterPro" id="IPR013083">
    <property type="entry name" value="Znf_RING/FYVE/PHD"/>
</dbReference>
<evidence type="ECO:0000256" key="1">
    <source>
        <dbReference type="ARBA" id="ARBA00004123"/>
    </source>
</evidence>
<dbReference type="InterPro" id="IPR019787">
    <property type="entry name" value="Znf_PHD-finger"/>
</dbReference>
<keyword evidence="7" id="KW-0223">Dioxygenase</keyword>
<keyword evidence="6" id="KW-0156">Chromatin regulator</keyword>
<keyword evidence="9" id="KW-0539">Nucleus</keyword>
<evidence type="ECO:0000256" key="8">
    <source>
        <dbReference type="ARBA" id="ARBA00023004"/>
    </source>
</evidence>
<keyword evidence="3" id="KW-0677">Repeat</keyword>
<dbReference type="InterPro" id="IPR001965">
    <property type="entry name" value="Znf_PHD"/>
</dbReference>
<keyword evidence="8" id="KW-0408">Iron</keyword>
<sequence>MSYPTNKNLGTLLKSHYERIIHPYDIFNKGKAVSLEDGRGSKELKRLQFYGAGPKMAGFDTEGPGGAAAPEEKSKTRGKKIEYYDYDPLAKYICLNCGRGDAEDQMLLCDGCDDSYHTFCLIPRLPEIPKGDWRCPKCVAVEVSKPLEAFGFEQAQKEYTLQSFGEMADKFKQDYFSMPVHLVPLEMAEREFWRIVSSIDEDVTVEYGADLHTMDHGSGFPTKSSKNLLPADQEYALSSWNLNNLPIVEGSVLGHINCDISGMKVPWMYVGMCFSTFCWHNEDHWSYSINYLHWGEPKTWYGVPGSMAESFENSMRNAAPELFEAQPDLLHQLVTIMNPNIVMKSGVPVVRTDQHAGEFIITFPRSYHAGFNQGYNFAEAVNFCPPDWLSIGRECVLHYSNLKRYCVFSHDELVCKMATEPNELDLTVAAATYQDLLKMVDLEKKLRKNLLHYGISNAEREAFELLPDDERQCDFCKTTCFLSAVTCSCTPNKLVCLRHYKQLCECPGENKTLRYRYTLDELPPMLHKLKIRAESYDNWAAKVKAALEAKPEDKLELKELRELVEDAENHKFNCPDNELLQTLIQAVTEADKCATVAAHLSTKKVRTRTRGTGETKTKLTLEELVLFCDQIESLACTIKEGEGVKDLMSKVTSFQEEVRKVLEDPQADAEVFTKHVEAGLSFDIDLPELPKLKCKLQQISWTEEVEECMEDKESLTLDCIRKLLAEGLALPPSPTIERLMAELQEILTKMERWEEKATHCLSNALSICEAEALLTEAESIPAQMSNISTLKEAVKRAKEWVSKVEAFEGAEHSPLLEVVENLVAKGKPIPLKLDQLPQLEEEVASAHAWLEKTSRIFLKKNSHQTLLEILLPRTDIGVVSAKRKRVKKDDMSPQQQLGQLLDISFEDAATPSVVVKAYKVCIVNLALVVHVLNLYELGGKIRSDCEERELGAMRAIRSHNKNKSILDEESTFCTCHKAYLGNMLTCSLCFDQFHVNCVPIYHRGKTRIGGDLKFICTNCERSKRPKFETILSCLVSLQAIKTVGEPENNYQVYDGRLLFSVQTFVNILITRIIPEGEALQCLTERAMAWQDNARSLLESEEIASALLKMNNLSQKLQEIYNKQEDEGGSGNAPKRISAENSERVDLNSSAEGGVFRTEGGENGGWGEHAYSTNKGGRKVGSNPSAVSSLLAGDSPLVTLSPDVLRQLQDLLIIGELLELSMDEVGHMWRVVQCTSKPLCQLEEVLASIVNPPSAAQQEEPKPKKAVQKKRKSDAEEGGPKSPSRSPIKKLKGLCMTGSSSDKSIFSKGLKKKPGPKCVTKAAAKRKKITFFESTFDIVVNSVRENDTAAPLD</sequence>
<comment type="caution">
    <text evidence="14">The sequence shown here is derived from an EMBL/GenBank/DDBJ whole genome shotgun (WGS) entry which is preliminary data.</text>
</comment>
<evidence type="ECO:0000256" key="4">
    <source>
        <dbReference type="ARBA" id="ARBA00022771"/>
    </source>
</evidence>
<dbReference type="Pfam" id="PF08429">
    <property type="entry name" value="PLU-1"/>
    <property type="match status" value="1"/>
</dbReference>
<protein>
    <submittedName>
        <fullName evidence="14">Lysine-specific demethylase 5A</fullName>
    </submittedName>
</protein>
<evidence type="ECO:0000256" key="5">
    <source>
        <dbReference type="ARBA" id="ARBA00022833"/>
    </source>
</evidence>
<dbReference type="GO" id="GO:0005634">
    <property type="term" value="C:nucleus"/>
    <property type="evidence" value="ECO:0007669"/>
    <property type="project" value="UniProtKB-SubCell"/>
</dbReference>
<comment type="subcellular location">
    <subcellularLocation>
        <location evidence="1">Nucleus</location>
    </subcellularLocation>
</comment>
<evidence type="ECO:0000313" key="14">
    <source>
        <dbReference type="EMBL" id="KAB7501874.1"/>
    </source>
</evidence>
<gene>
    <name evidence="14" type="primary">Kdm5a_1</name>
    <name evidence="14" type="ORF">Anas_12769</name>
</gene>
<organism evidence="14 15">
    <name type="scientific">Armadillidium nasatum</name>
    <dbReference type="NCBI Taxonomy" id="96803"/>
    <lineage>
        <taxon>Eukaryota</taxon>
        <taxon>Metazoa</taxon>
        <taxon>Ecdysozoa</taxon>
        <taxon>Arthropoda</taxon>
        <taxon>Crustacea</taxon>
        <taxon>Multicrustacea</taxon>
        <taxon>Malacostraca</taxon>
        <taxon>Eumalacostraca</taxon>
        <taxon>Peracarida</taxon>
        <taxon>Isopoda</taxon>
        <taxon>Oniscidea</taxon>
        <taxon>Crinocheta</taxon>
        <taxon>Armadillidiidae</taxon>
        <taxon>Armadillidium</taxon>
    </lineage>
</organism>
<dbReference type="OrthoDB" id="1678912at2759"/>
<dbReference type="GO" id="GO:0006355">
    <property type="term" value="P:regulation of DNA-templated transcription"/>
    <property type="evidence" value="ECO:0007669"/>
    <property type="project" value="TreeGrafter"/>
</dbReference>
<accession>A0A5N5T5I5</accession>
<dbReference type="Pfam" id="PF21323">
    <property type="entry name" value="KDM5_C-hel"/>
    <property type="match status" value="1"/>
</dbReference>
<keyword evidence="15" id="KW-1185">Reference proteome</keyword>
<dbReference type="PANTHER" id="PTHR10694">
    <property type="entry name" value="LYSINE-SPECIFIC DEMETHYLASE"/>
    <property type="match status" value="1"/>
</dbReference>
<dbReference type="PROSITE" id="PS51184">
    <property type="entry name" value="JMJC"/>
    <property type="match status" value="1"/>
</dbReference>
<evidence type="ECO:0000313" key="15">
    <source>
        <dbReference type="Proteomes" id="UP000326759"/>
    </source>
</evidence>
<dbReference type="PROSITE" id="PS50016">
    <property type="entry name" value="ZF_PHD_2"/>
    <property type="match status" value="1"/>
</dbReference>
<dbReference type="EMBL" id="SEYY01009190">
    <property type="protein sequence ID" value="KAB7501874.1"/>
    <property type="molecule type" value="Genomic_DNA"/>
</dbReference>
<keyword evidence="5" id="KW-0862">Zinc</keyword>
<feature type="domain" description="PHD-type" evidence="12">
    <location>
        <begin position="91"/>
        <end position="141"/>
    </location>
</feature>
<name>A0A5N5T5I5_9CRUS</name>
<keyword evidence="14" id="KW-0489">Methyltransferase</keyword>
<dbReference type="InterPro" id="IPR004198">
    <property type="entry name" value="Znf_C5HC2"/>
</dbReference>
<dbReference type="GO" id="GO:0008168">
    <property type="term" value="F:methyltransferase activity"/>
    <property type="evidence" value="ECO:0007669"/>
    <property type="project" value="UniProtKB-KW"/>
</dbReference>
<dbReference type="GO" id="GO:0034647">
    <property type="term" value="F:histone H3K4me/H3K4me2/H3K4me3 demethylase activity"/>
    <property type="evidence" value="ECO:0007669"/>
    <property type="project" value="TreeGrafter"/>
</dbReference>
<keyword evidence="14" id="KW-0808">Transferase</keyword>
<evidence type="ECO:0000256" key="6">
    <source>
        <dbReference type="ARBA" id="ARBA00022853"/>
    </source>
</evidence>
<dbReference type="Pfam" id="PF02928">
    <property type="entry name" value="zf-C5HC2"/>
    <property type="match status" value="1"/>
</dbReference>
<evidence type="ECO:0000256" key="9">
    <source>
        <dbReference type="ARBA" id="ARBA00023242"/>
    </source>
</evidence>
<feature type="compositionally biased region" description="Basic and acidic residues" evidence="11">
    <location>
        <begin position="1136"/>
        <end position="1145"/>
    </location>
</feature>
<dbReference type="InterPro" id="IPR003347">
    <property type="entry name" value="JmjC_dom"/>
</dbReference>
<dbReference type="Pfam" id="PF02373">
    <property type="entry name" value="JmjC"/>
    <property type="match status" value="1"/>
</dbReference>
<evidence type="ECO:0000256" key="10">
    <source>
        <dbReference type="PROSITE-ProRule" id="PRU00146"/>
    </source>
</evidence>
<dbReference type="Proteomes" id="UP000326759">
    <property type="component" value="Unassembled WGS sequence"/>
</dbReference>
<evidence type="ECO:0000256" key="11">
    <source>
        <dbReference type="SAM" id="MobiDB-lite"/>
    </source>
</evidence>
<dbReference type="Pfam" id="PF00628">
    <property type="entry name" value="PHD"/>
    <property type="match status" value="1"/>
</dbReference>
<dbReference type="SMART" id="SM00249">
    <property type="entry name" value="PHD"/>
    <property type="match status" value="2"/>
</dbReference>
<keyword evidence="4 10" id="KW-0863">Zinc-finger</keyword>
<feature type="domain" description="JmjC" evidence="13">
    <location>
        <begin position="234"/>
        <end position="400"/>
    </location>
</feature>
<reference evidence="14 15" key="1">
    <citation type="journal article" date="2019" name="PLoS Biol.">
        <title>Sex chromosomes control vertical transmission of feminizing Wolbachia symbionts in an isopod.</title>
        <authorList>
            <person name="Becking T."/>
            <person name="Chebbi M.A."/>
            <person name="Giraud I."/>
            <person name="Moumen B."/>
            <person name="Laverre T."/>
            <person name="Caubet Y."/>
            <person name="Peccoud J."/>
            <person name="Gilbert C."/>
            <person name="Cordaux R."/>
        </authorList>
    </citation>
    <scope>NUCLEOTIDE SEQUENCE [LARGE SCALE GENOMIC DNA]</scope>
    <source>
        <strain evidence="14">ANa2</strain>
        <tissue evidence="14">Whole body excluding digestive tract and cuticle</tissue>
    </source>
</reference>
<dbReference type="FunFam" id="2.60.120.650:FF:000028">
    <property type="entry name" value="Lysine-specific demethylase lid"/>
    <property type="match status" value="1"/>
</dbReference>
<dbReference type="Gene3D" id="2.60.120.650">
    <property type="entry name" value="Cupin"/>
    <property type="match status" value="1"/>
</dbReference>
<dbReference type="InterPro" id="IPR013637">
    <property type="entry name" value="Lys_sp_deMease-like_dom"/>
</dbReference>
<dbReference type="Gene3D" id="3.30.40.10">
    <property type="entry name" value="Zinc/RING finger domain, C3HC4 (zinc finger)"/>
    <property type="match status" value="2"/>
</dbReference>
<evidence type="ECO:0000259" key="13">
    <source>
        <dbReference type="PROSITE" id="PS51184"/>
    </source>
</evidence>
<evidence type="ECO:0000256" key="2">
    <source>
        <dbReference type="ARBA" id="ARBA00022723"/>
    </source>
</evidence>
<keyword evidence="7" id="KW-0560">Oxidoreductase</keyword>
<dbReference type="PROSITE" id="PS01359">
    <property type="entry name" value="ZF_PHD_1"/>
    <property type="match status" value="1"/>
</dbReference>
<evidence type="ECO:0000256" key="7">
    <source>
        <dbReference type="ARBA" id="ARBA00022964"/>
    </source>
</evidence>
<dbReference type="GO" id="GO:0008270">
    <property type="term" value="F:zinc ion binding"/>
    <property type="evidence" value="ECO:0007669"/>
    <property type="project" value="UniProtKB-KW"/>
</dbReference>
<proteinExistence type="predicted"/>
<dbReference type="SMART" id="SM00558">
    <property type="entry name" value="JmjC"/>
    <property type="match status" value="1"/>
</dbReference>
<dbReference type="GO" id="GO:0000785">
    <property type="term" value="C:chromatin"/>
    <property type="evidence" value="ECO:0007669"/>
    <property type="project" value="TreeGrafter"/>
</dbReference>
<dbReference type="GO" id="GO:0032259">
    <property type="term" value="P:methylation"/>
    <property type="evidence" value="ECO:0007669"/>
    <property type="project" value="UniProtKB-KW"/>
</dbReference>
<dbReference type="InterPro" id="IPR011011">
    <property type="entry name" value="Znf_FYVE_PHD"/>
</dbReference>
<dbReference type="SUPFAM" id="SSF51197">
    <property type="entry name" value="Clavaminate synthase-like"/>
    <property type="match status" value="1"/>
</dbReference>
<dbReference type="SUPFAM" id="SSF57903">
    <property type="entry name" value="FYVE/PHD zinc finger"/>
    <property type="match status" value="2"/>
</dbReference>
<evidence type="ECO:0000259" key="12">
    <source>
        <dbReference type="PROSITE" id="PS50016"/>
    </source>
</evidence>
<dbReference type="PANTHER" id="PTHR10694:SF33">
    <property type="entry name" value="LYSINE-SPECIFIC DEMETHYLASE 5"/>
    <property type="match status" value="1"/>
</dbReference>
<keyword evidence="2" id="KW-0479">Metal-binding</keyword>
<feature type="region of interest" description="Disordered" evidence="11">
    <location>
        <begin position="1122"/>
        <end position="1184"/>
    </location>
</feature>
<dbReference type="InterPro" id="IPR048615">
    <property type="entry name" value="KDM5_C-hel"/>
</dbReference>
<dbReference type="InterPro" id="IPR019786">
    <property type="entry name" value="Zinc_finger_PHD-type_CS"/>
</dbReference>
<feature type="region of interest" description="Disordered" evidence="11">
    <location>
        <begin position="1251"/>
        <end position="1317"/>
    </location>
</feature>